<dbReference type="CDD" id="cd04301">
    <property type="entry name" value="NAT_SF"/>
    <property type="match status" value="1"/>
</dbReference>
<dbReference type="RefSeq" id="WP_341726843.1">
    <property type="nucleotide sequence ID" value="NZ_JBBWWT010000007.1"/>
</dbReference>
<dbReference type="PROSITE" id="PS51186">
    <property type="entry name" value="GNAT"/>
    <property type="match status" value="1"/>
</dbReference>
<sequence length="148" mass="16626">MSLSITRATLDDVDSVASLFDQYRRFYRQPADSALAQAFISERLRRGESAILLAERDGAAAGFTQLFPSFSSVRAGRTWILNDLFVVPDARRTGVARALLQAAAEFARKDGALRLELETDHDNHAAQALYRTMAWEPYDGTLRFRLEL</sequence>
<evidence type="ECO:0000259" key="3">
    <source>
        <dbReference type="PROSITE" id="PS51186"/>
    </source>
</evidence>
<evidence type="ECO:0000256" key="2">
    <source>
        <dbReference type="ARBA" id="ARBA00023315"/>
    </source>
</evidence>
<name>A0ABU9J367_9GAMM</name>
<comment type="caution">
    <text evidence="4">The sequence shown here is derived from an EMBL/GenBank/DDBJ whole genome shotgun (WGS) entry which is preliminary data.</text>
</comment>
<accession>A0ABU9J367</accession>
<protein>
    <submittedName>
        <fullName evidence="4">GNAT family N-acetyltransferase</fullName>
    </submittedName>
</protein>
<dbReference type="EMBL" id="JBBWWT010000007">
    <property type="protein sequence ID" value="MEL1265674.1"/>
    <property type="molecule type" value="Genomic_DNA"/>
</dbReference>
<dbReference type="InterPro" id="IPR000182">
    <property type="entry name" value="GNAT_dom"/>
</dbReference>
<gene>
    <name evidence="4" type="ORF">AAD027_15045</name>
</gene>
<dbReference type="PANTHER" id="PTHR43877">
    <property type="entry name" value="AMINOALKYLPHOSPHONATE N-ACETYLTRANSFERASE-RELATED-RELATED"/>
    <property type="match status" value="1"/>
</dbReference>
<evidence type="ECO:0000256" key="1">
    <source>
        <dbReference type="ARBA" id="ARBA00022679"/>
    </source>
</evidence>
<evidence type="ECO:0000313" key="5">
    <source>
        <dbReference type="Proteomes" id="UP001459204"/>
    </source>
</evidence>
<reference evidence="4 5" key="1">
    <citation type="submission" date="2024-04" db="EMBL/GenBank/DDBJ databases">
        <title>Draft genome sequence of Pseudoxanthomonas putridarboris WD12.</title>
        <authorList>
            <person name="Oh J."/>
        </authorList>
    </citation>
    <scope>NUCLEOTIDE SEQUENCE [LARGE SCALE GENOMIC DNA]</scope>
    <source>
        <strain evidence="4 5">WD12</strain>
    </source>
</reference>
<dbReference type="SUPFAM" id="SSF55729">
    <property type="entry name" value="Acyl-CoA N-acyltransferases (Nat)"/>
    <property type="match status" value="1"/>
</dbReference>
<dbReference type="Proteomes" id="UP001459204">
    <property type="component" value="Unassembled WGS sequence"/>
</dbReference>
<dbReference type="Gene3D" id="3.40.630.30">
    <property type="match status" value="1"/>
</dbReference>
<dbReference type="InterPro" id="IPR016181">
    <property type="entry name" value="Acyl_CoA_acyltransferase"/>
</dbReference>
<evidence type="ECO:0000313" key="4">
    <source>
        <dbReference type="EMBL" id="MEL1265674.1"/>
    </source>
</evidence>
<keyword evidence="5" id="KW-1185">Reference proteome</keyword>
<dbReference type="PANTHER" id="PTHR43877:SF2">
    <property type="entry name" value="AMINOALKYLPHOSPHONATE N-ACETYLTRANSFERASE-RELATED"/>
    <property type="match status" value="1"/>
</dbReference>
<dbReference type="Pfam" id="PF00583">
    <property type="entry name" value="Acetyltransf_1"/>
    <property type="match status" value="1"/>
</dbReference>
<keyword evidence="1" id="KW-0808">Transferase</keyword>
<organism evidence="4 5">
    <name type="scientific">Pseudoxanthomonas putridarboris</name>
    <dbReference type="NCBI Taxonomy" id="752605"/>
    <lineage>
        <taxon>Bacteria</taxon>
        <taxon>Pseudomonadati</taxon>
        <taxon>Pseudomonadota</taxon>
        <taxon>Gammaproteobacteria</taxon>
        <taxon>Lysobacterales</taxon>
        <taxon>Lysobacteraceae</taxon>
        <taxon>Pseudoxanthomonas</taxon>
    </lineage>
</organism>
<dbReference type="InterPro" id="IPR050832">
    <property type="entry name" value="Bact_Acetyltransf"/>
</dbReference>
<feature type="domain" description="N-acetyltransferase" evidence="3">
    <location>
        <begin position="3"/>
        <end position="148"/>
    </location>
</feature>
<proteinExistence type="predicted"/>
<keyword evidence="2" id="KW-0012">Acyltransferase</keyword>